<proteinExistence type="predicted"/>
<organism evidence="2 3">
    <name type="scientific">Primorskyibacter flagellatus</name>
    <dbReference type="NCBI Taxonomy" id="1387277"/>
    <lineage>
        <taxon>Bacteria</taxon>
        <taxon>Pseudomonadati</taxon>
        <taxon>Pseudomonadota</taxon>
        <taxon>Alphaproteobacteria</taxon>
        <taxon>Rhodobacterales</taxon>
        <taxon>Roseobacteraceae</taxon>
        <taxon>Primorskyibacter</taxon>
    </lineage>
</organism>
<keyword evidence="3" id="KW-1185">Reference proteome</keyword>
<dbReference type="InterPro" id="IPR009288">
    <property type="entry name" value="AIG2-like_dom"/>
</dbReference>
<evidence type="ECO:0000259" key="1">
    <source>
        <dbReference type="Pfam" id="PF06094"/>
    </source>
</evidence>
<dbReference type="AlphaFoldDB" id="A0A917EG31"/>
<dbReference type="CDD" id="cd06661">
    <property type="entry name" value="GGCT_like"/>
    <property type="match status" value="1"/>
</dbReference>
<evidence type="ECO:0000313" key="3">
    <source>
        <dbReference type="Proteomes" id="UP000612855"/>
    </source>
</evidence>
<name>A0A917EG31_9RHOB</name>
<feature type="domain" description="Gamma-glutamylcyclotransferase AIG2-like" evidence="1">
    <location>
        <begin position="8"/>
        <end position="105"/>
    </location>
</feature>
<comment type="caution">
    <text evidence="2">The sequence shown here is derived from an EMBL/GenBank/DDBJ whole genome shotgun (WGS) entry which is preliminary data.</text>
</comment>
<dbReference type="Gene3D" id="3.10.490.10">
    <property type="entry name" value="Gamma-glutamyl cyclotransferase-like"/>
    <property type="match status" value="1"/>
</dbReference>
<dbReference type="Pfam" id="PF06094">
    <property type="entry name" value="GGACT"/>
    <property type="match status" value="1"/>
</dbReference>
<dbReference type="InterPro" id="IPR036568">
    <property type="entry name" value="GGCT-like_sf"/>
</dbReference>
<evidence type="ECO:0000313" key="2">
    <source>
        <dbReference type="EMBL" id="GGE35604.1"/>
    </source>
</evidence>
<dbReference type="EMBL" id="BMFJ01000001">
    <property type="protein sequence ID" value="GGE35604.1"/>
    <property type="molecule type" value="Genomic_DNA"/>
</dbReference>
<sequence>MSQDPFFFGYGSLVNTATHIYDRHHRARLSGWRRVWRHTPFRDMAFLTAEPCDGVAIDGLIAAVPGADWAALDLRETGYDRMPLTVGLSHEATDAGEIAVYHIPVDKHGPADGVRPILLSYLDVVVQGYLQVFGAEGGRHFFDTTAGWDGPILNDRAAPRYPRAQLLTEAETAVVDAELGKLGVEVVEG</sequence>
<gene>
    <name evidence="2" type="ORF">GCM10011360_24310</name>
</gene>
<protein>
    <submittedName>
        <fullName evidence="2">Gamma-glutamylcyclotransferase</fullName>
    </submittedName>
</protein>
<reference evidence="3" key="1">
    <citation type="journal article" date="2019" name="Int. J. Syst. Evol. Microbiol.">
        <title>The Global Catalogue of Microorganisms (GCM) 10K type strain sequencing project: providing services to taxonomists for standard genome sequencing and annotation.</title>
        <authorList>
            <consortium name="The Broad Institute Genomics Platform"/>
            <consortium name="The Broad Institute Genome Sequencing Center for Infectious Disease"/>
            <person name="Wu L."/>
            <person name="Ma J."/>
        </authorList>
    </citation>
    <scope>NUCLEOTIDE SEQUENCE [LARGE SCALE GENOMIC DNA]</scope>
    <source>
        <strain evidence="3">CGMCC 1.12664</strain>
    </source>
</reference>
<dbReference type="SUPFAM" id="SSF110857">
    <property type="entry name" value="Gamma-glutamyl cyclotransferase-like"/>
    <property type="match status" value="1"/>
</dbReference>
<dbReference type="InterPro" id="IPR013024">
    <property type="entry name" value="GGCT-like"/>
</dbReference>
<dbReference type="Proteomes" id="UP000612855">
    <property type="component" value="Unassembled WGS sequence"/>
</dbReference>
<accession>A0A917EG31</accession>
<dbReference type="RefSeq" id="WP_188477942.1">
    <property type="nucleotide sequence ID" value="NZ_BMFJ01000001.1"/>
</dbReference>